<evidence type="ECO:0000256" key="2">
    <source>
        <dbReference type="ARBA" id="ARBA00022723"/>
    </source>
</evidence>
<dbReference type="InterPro" id="IPR013785">
    <property type="entry name" value="Aldolase_TIM"/>
</dbReference>
<evidence type="ECO:0000259" key="6">
    <source>
        <dbReference type="PROSITE" id="PS51918"/>
    </source>
</evidence>
<dbReference type="InterPro" id="IPR007197">
    <property type="entry name" value="rSAM"/>
</dbReference>
<evidence type="ECO:0000256" key="1">
    <source>
        <dbReference type="ARBA" id="ARBA00022691"/>
    </source>
</evidence>
<dbReference type="Proteomes" id="UP001082703">
    <property type="component" value="Unassembled WGS sequence"/>
</dbReference>
<reference evidence="7 8" key="1">
    <citation type="submission" date="2022-11" db="EMBL/GenBank/DDBJ databases">
        <authorList>
            <person name="Caiyu Z."/>
        </authorList>
    </citation>
    <scope>NUCLEOTIDE SEQUENCE [LARGE SCALE GENOMIC DNA]</scope>
    <source>
        <strain evidence="7 8">YR-4</strain>
    </source>
</reference>
<proteinExistence type="predicted"/>
<feature type="coiled-coil region" evidence="5">
    <location>
        <begin position="238"/>
        <end position="265"/>
    </location>
</feature>
<sequence>MNELTEYLNSAVENIIHQALKSCVQNPLESAFIAKFILSQSEAAKKRRKAEESGRHIPPFLIASIASQCNLYCKGCYARANEACGKDTHEELTAEKWEQIFREASNLGISFILLAGGEPLMRMDILQAAALFQNIIFPVFTNGTLFDEKALKLFYFKRNLIPILSLEGNSVQTDARRGEGVSALLNRAIDQMKENGIFYGVSITVTSQNLQTVTSREFLESLHTKGCKLVLFVEYVPAQESTESLTLSEEEREQLSARQNELKSTFENMVFLSFPGDEKAVGGCLAAGRGFFHINAAGGAEPCPFSPFSDTSLKDHSLLEALRSPLFQKLQTGDILQAEHKGGCTLFEQQDTVKNLLASQA</sequence>
<accession>A0ABT4BRV1</accession>
<evidence type="ECO:0000313" key="8">
    <source>
        <dbReference type="Proteomes" id="UP001082703"/>
    </source>
</evidence>
<dbReference type="InterPro" id="IPR058240">
    <property type="entry name" value="rSAM_sf"/>
</dbReference>
<keyword evidence="3" id="KW-0408">Iron</keyword>
<keyword evidence="5" id="KW-0175">Coiled coil</keyword>
<dbReference type="PANTHER" id="PTHR43524:SF1">
    <property type="entry name" value="RADICAL SAM SUPERFAMILY PROTEIN"/>
    <property type="match status" value="1"/>
</dbReference>
<comment type="caution">
    <text evidence="7">The sequence shown here is derived from an EMBL/GenBank/DDBJ whole genome shotgun (WGS) entry which is preliminary data.</text>
</comment>
<gene>
    <name evidence="7" type="ORF">OUY18_02265</name>
</gene>
<dbReference type="SUPFAM" id="SSF102114">
    <property type="entry name" value="Radical SAM enzymes"/>
    <property type="match status" value="1"/>
</dbReference>
<keyword evidence="1" id="KW-0949">S-adenosyl-L-methionine</keyword>
<keyword evidence="4" id="KW-0411">Iron-sulfur</keyword>
<dbReference type="CDD" id="cd01335">
    <property type="entry name" value="Radical_SAM"/>
    <property type="match status" value="1"/>
</dbReference>
<dbReference type="PROSITE" id="PS51918">
    <property type="entry name" value="RADICAL_SAM"/>
    <property type="match status" value="1"/>
</dbReference>
<evidence type="ECO:0000313" key="7">
    <source>
        <dbReference type="EMBL" id="MCY1713080.1"/>
    </source>
</evidence>
<dbReference type="SFLD" id="SFLDG01067">
    <property type="entry name" value="SPASM/twitch_domain_containing"/>
    <property type="match status" value="1"/>
</dbReference>
<feature type="domain" description="Radical SAM core" evidence="6">
    <location>
        <begin position="55"/>
        <end position="272"/>
    </location>
</feature>
<dbReference type="Gene3D" id="3.20.20.70">
    <property type="entry name" value="Aldolase class I"/>
    <property type="match status" value="1"/>
</dbReference>
<organism evidence="7 8">
    <name type="scientific">Caproiciproducens galactitolivorans</name>
    <dbReference type="NCBI Taxonomy" id="642589"/>
    <lineage>
        <taxon>Bacteria</taxon>
        <taxon>Bacillati</taxon>
        <taxon>Bacillota</taxon>
        <taxon>Clostridia</taxon>
        <taxon>Eubacteriales</taxon>
        <taxon>Acutalibacteraceae</taxon>
        <taxon>Caproiciproducens</taxon>
    </lineage>
</organism>
<dbReference type="EMBL" id="JAPOHA010000002">
    <property type="protein sequence ID" value="MCY1713080.1"/>
    <property type="molecule type" value="Genomic_DNA"/>
</dbReference>
<evidence type="ECO:0000256" key="4">
    <source>
        <dbReference type="ARBA" id="ARBA00023014"/>
    </source>
</evidence>
<evidence type="ECO:0000256" key="5">
    <source>
        <dbReference type="SAM" id="Coils"/>
    </source>
</evidence>
<dbReference type="RefSeq" id="WP_268057089.1">
    <property type="nucleotide sequence ID" value="NZ_JAPOHA010000002.1"/>
</dbReference>
<dbReference type="CDD" id="cd21128">
    <property type="entry name" value="SPASM_rSAM"/>
    <property type="match status" value="1"/>
</dbReference>
<dbReference type="PANTHER" id="PTHR43524">
    <property type="entry name" value="RADICAL SAM SUPERFAMILY PROTEIN"/>
    <property type="match status" value="1"/>
</dbReference>
<keyword evidence="8" id="KW-1185">Reference proteome</keyword>
<dbReference type="Pfam" id="PF04055">
    <property type="entry name" value="Radical_SAM"/>
    <property type="match status" value="1"/>
</dbReference>
<evidence type="ECO:0000256" key="3">
    <source>
        <dbReference type="ARBA" id="ARBA00023004"/>
    </source>
</evidence>
<keyword evidence="2" id="KW-0479">Metal-binding</keyword>
<name>A0ABT4BRV1_9FIRM</name>
<dbReference type="SFLD" id="SFLDS00029">
    <property type="entry name" value="Radical_SAM"/>
    <property type="match status" value="1"/>
</dbReference>
<protein>
    <submittedName>
        <fullName evidence="7">Radical SAM protein</fullName>
    </submittedName>
</protein>